<name>A0A1F8BKM8_9BACT</name>
<keyword evidence="6 10" id="KW-0067">ATP-binding</keyword>
<evidence type="ECO:0000256" key="4">
    <source>
        <dbReference type="ARBA" id="ARBA00022598"/>
    </source>
</evidence>
<dbReference type="EMBL" id="MGHH01000008">
    <property type="protein sequence ID" value="OGM64627.1"/>
    <property type="molecule type" value="Genomic_DNA"/>
</dbReference>
<dbReference type="GO" id="GO:0006431">
    <property type="term" value="P:methionyl-tRNA aminoacylation"/>
    <property type="evidence" value="ECO:0007669"/>
    <property type="project" value="InterPro"/>
</dbReference>
<evidence type="ECO:0000256" key="9">
    <source>
        <dbReference type="ARBA" id="ARBA00030904"/>
    </source>
</evidence>
<dbReference type="PANTHER" id="PTHR43326:SF1">
    <property type="entry name" value="METHIONINE--TRNA LIGASE, MITOCHONDRIAL"/>
    <property type="match status" value="1"/>
</dbReference>
<dbReference type="PANTHER" id="PTHR43326">
    <property type="entry name" value="METHIONYL-TRNA SYNTHETASE"/>
    <property type="match status" value="1"/>
</dbReference>
<comment type="similarity">
    <text evidence="10">Belongs to the class-I aminoacyl-tRNA synthetase family.</text>
</comment>
<evidence type="ECO:0000313" key="13">
    <source>
        <dbReference type="Proteomes" id="UP000176725"/>
    </source>
</evidence>
<keyword evidence="7 10" id="KW-0648">Protein biosynthesis</keyword>
<keyword evidence="4 10" id="KW-0436">Ligase</keyword>
<evidence type="ECO:0000256" key="8">
    <source>
        <dbReference type="ARBA" id="ARBA00023146"/>
    </source>
</evidence>
<evidence type="ECO:0000256" key="1">
    <source>
        <dbReference type="ARBA" id="ARBA00003314"/>
    </source>
</evidence>
<evidence type="ECO:0000256" key="5">
    <source>
        <dbReference type="ARBA" id="ARBA00022741"/>
    </source>
</evidence>
<dbReference type="InterPro" id="IPR033911">
    <property type="entry name" value="MetRS_core"/>
</dbReference>
<evidence type="ECO:0000256" key="10">
    <source>
        <dbReference type="RuleBase" id="RU363039"/>
    </source>
</evidence>
<organism evidence="12 13">
    <name type="scientific">Candidatus Woesebacteria bacterium RIFCSPLOWO2_01_FULL_39_25</name>
    <dbReference type="NCBI Taxonomy" id="1802521"/>
    <lineage>
        <taxon>Bacteria</taxon>
        <taxon>Candidatus Woeseibacteriota</taxon>
    </lineage>
</organism>
<dbReference type="Proteomes" id="UP000176725">
    <property type="component" value="Unassembled WGS sequence"/>
</dbReference>
<dbReference type="InterPro" id="IPR014758">
    <property type="entry name" value="Met-tRNA_synth"/>
</dbReference>
<dbReference type="Gene3D" id="3.40.50.620">
    <property type="entry name" value="HUPs"/>
    <property type="match status" value="1"/>
</dbReference>
<feature type="domain" description="Methionyl/Leucyl tRNA synthetase" evidence="11">
    <location>
        <begin position="156"/>
        <end position="367"/>
    </location>
</feature>
<dbReference type="InterPro" id="IPR014729">
    <property type="entry name" value="Rossmann-like_a/b/a_fold"/>
</dbReference>
<dbReference type="AlphaFoldDB" id="A0A1F8BKM8"/>
<dbReference type="PRINTS" id="PR01041">
    <property type="entry name" value="TRNASYNTHMET"/>
</dbReference>
<keyword evidence="5 10" id="KW-0547">Nucleotide-binding</keyword>
<comment type="function">
    <text evidence="1">Is required not only for elongation of protein synthesis but also for the initiation of all mRNA translation through initiator tRNA(fMet) aminoacylation.</text>
</comment>
<evidence type="ECO:0000256" key="2">
    <source>
        <dbReference type="ARBA" id="ARBA00012838"/>
    </source>
</evidence>
<dbReference type="SUPFAM" id="SSF52374">
    <property type="entry name" value="Nucleotidylyl transferase"/>
    <property type="match status" value="1"/>
</dbReference>
<evidence type="ECO:0000256" key="7">
    <source>
        <dbReference type="ARBA" id="ARBA00022917"/>
    </source>
</evidence>
<keyword evidence="8 10" id="KW-0030">Aminoacyl-tRNA synthetase</keyword>
<dbReference type="GO" id="GO:0004825">
    <property type="term" value="F:methionine-tRNA ligase activity"/>
    <property type="evidence" value="ECO:0007669"/>
    <property type="project" value="UniProtKB-EC"/>
</dbReference>
<feature type="domain" description="Methionyl/Leucyl tRNA synthetase" evidence="11">
    <location>
        <begin position="6"/>
        <end position="146"/>
    </location>
</feature>
<dbReference type="InterPro" id="IPR009080">
    <property type="entry name" value="tRNAsynth_Ia_anticodon-bd"/>
</dbReference>
<dbReference type="Gene3D" id="1.10.730.10">
    <property type="entry name" value="Isoleucyl-tRNA Synthetase, Domain 1"/>
    <property type="match status" value="1"/>
</dbReference>
<dbReference type="InterPro" id="IPR015413">
    <property type="entry name" value="Methionyl/Leucyl_tRNA_Synth"/>
</dbReference>
<dbReference type="NCBIfam" id="TIGR00398">
    <property type="entry name" value="metG"/>
    <property type="match status" value="1"/>
</dbReference>
<evidence type="ECO:0000313" key="12">
    <source>
        <dbReference type="EMBL" id="OGM64627.1"/>
    </source>
</evidence>
<dbReference type="Pfam" id="PF09334">
    <property type="entry name" value="tRNA-synt_1g"/>
    <property type="match status" value="2"/>
</dbReference>
<dbReference type="CDD" id="cd00814">
    <property type="entry name" value="MetRS_core"/>
    <property type="match status" value="1"/>
</dbReference>
<evidence type="ECO:0000256" key="3">
    <source>
        <dbReference type="ARBA" id="ARBA00018753"/>
    </source>
</evidence>
<comment type="caution">
    <text evidence="12">The sequence shown here is derived from an EMBL/GenBank/DDBJ whole genome shotgun (WGS) entry which is preliminary data.</text>
</comment>
<dbReference type="Gene3D" id="2.170.220.10">
    <property type="match status" value="1"/>
</dbReference>
<dbReference type="EC" id="6.1.1.10" evidence="2"/>
<dbReference type="SUPFAM" id="SSF47323">
    <property type="entry name" value="Anticodon-binding domain of a subclass of class I aminoacyl-tRNA synthetases"/>
    <property type="match status" value="1"/>
</dbReference>
<sequence length="479" mass="55289">MAKKNYYITTTLPYVNAEPHIGFALEIAQADVVARFKKLQGYDVFFNFGTDEHGQKIFRKAIEEKKGPQKYVDEYAKKFDHLKEALNLSYNNFIRTTEPHHKKAAKEIWRLCKNNGFIQKGIYKAKYCVGCELEKQDSELEEGKCPLHPNLEIELIEEENYFFKFSLFQKKLLDLYKRNPKFVIPKHRLTEISNFVSSGLQDFSVSRLKKKMPWGIPVPDDDEHVMYVWFDALTNYISALGWPNNPKKFKDFWGITENPNAIQFAGKDNLRQQSAMWQAMLMAAGLPPTKQILIHGFITIGGQKISKSLGNVVNPYDLVKKYGTDATRYYLLAKIPPYEDGDFTYDKFEEAHNSDLANGLGNLIARVAAMADKSNFQAPEPKPLSFSKEVVEFIGGYEFDKALDYIWYRIKRADVFINKRGVWNLNGTQKQAALTNLVGRIRQIAYDLQPFLPETAQKIERQFKGPNIKSEKPLFPRLK</sequence>
<proteinExistence type="inferred from homology"/>
<gene>
    <name evidence="12" type="ORF">A2893_06395</name>
</gene>
<reference evidence="12 13" key="1">
    <citation type="journal article" date="2016" name="Nat. Commun.">
        <title>Thousands of microbial genomes shed light on interconnected biogeochemical processes in an aquifer system.</title>
        <authorList>
            <person name="Anantharaman K."/>
            <person name="Brown C.T."/>
            <person name="Hug L.A."/>
            <person name="Sharon I."/>
            <person name="Castelle C.J."/>
            <person name="Probst A.J."/>
            <person name="Thomas B.C."/>
            <person name="Singh A."/>
            <person name="Wilkins M.J."/>
            <person name="Karaoz U."/>
            <person name="Brodie E.L."/>
            <person name="Williams K.H."/>
            <person name="Hubbard S.S."/>
            <person name="Banfield J.F."/>
        </authorList>
    </citation>
    <scope>NUCLEOTIDE SEQUENCE [LARGE SCALE GENOMIC DNA]</scope>
</reference>
<dbReference type="FunFam" id="2.170.220.10:FF:000003">
    <property type="entry name" value="Methionine--tRNA ligase"/>
    <property type="match status" value="1"/>
</dbReference>
<accession>A0A1F8BKM8</accession>
<evidence type="ECO:0000256" key="6">
    <source>
        <dbReference type="ARBA" id="ARBA00022840"/>
    </source>
</evidence>
<dbReference type="STRING" id="1802521.A2893_06395"/>
<evidence type="ECO:0000259" key="11">
    <source>
        <dbReference type="Pfam" id="PF09334"/>
    </source>
</evidence>
<dbReference type="InterPro" id="IPR023457">
    <property type="entry name" value="Met-tRNA_synth_2"/>
</dbReference>
<dbReference type="GO" id="GO:0005524">
    <property type="term" value="F:ATP binding"/>
    <property type="evidence" value="ECO:0007669"/>
    <property type="project" value="UniProtKB-KW"/>
</dbReference>
<protein>
    <recommendedName>
        <fullName evidence="3">Methionine--tRNA ligase</fullName>
        <ecNumber evidence="2">6.1.1.10</ecNumber>
    </recommendedName>
    <alternativeName>
        <fullName evidence="9">Methionyl-tRNA synthetase</fullName>
    </alternativeName>
</protein>